<protein>
    <recommendedName>
        <fullName evidence="3">Crp/Fnr family transcriptional regulator</fullName>
    </recommendedName>
</protein>
<proteinExistence type="predicted"/>
<evidence type="ECO:0008006" key="3">
    <source>
        <dbReference type="Google" id="ProtNLM"/>
    </source>
</evidence>
<accession>A0AAE4P258</accession>
<gene>
    <name evidence="1" type="ORF">CMU51_13710</name>
</gene>
<dbReference type="InterPro" id="IPR000595">
    <property type="entry name" value="cNMP-bd_dom"/>
</dbReference>
<organism evidence="1 2">
    <name type="scientific">Elizabethkingia anophelis</name>
    <dbReference type="NCBI Taxonomy" id="1117645"/>
    <lineage>
        <taxon>Bacteria</taxon>
        <taxon>Pseudomonadati</taxon>
        <taxon>Bacteroidota</taxon>
        <taxon>Flavobacteriia</taxon>
        <taxon>Flavobacteriales</taxon>
        <taxon>Weeksellaceae</taxon>
        <taxon>Elizabethkingia</taxon>
    </lineage>
</organism>
<dbReference type="CDD" id="cd00038">
    <property type="entry name" value="CAP_ED"/>
    <property type="match status" value="1"/>
</dbReference>
<dbReference type="SUPFAM" id="SSF51206">
    <property type="entry name" value="cAMP-binding domain-like"/>
    <property type="match status" value="1"/>
</dbReference>
<evidence type="ECO:0000313" key="2">
    <source>
        <dbReference type="Proteomes" id="UP001189000"/>
    </source>
</evidence>
<sequence>MENNQYFQKLADKLPEDGKNEFIAKLNDRCEVLLLDKNESLITFQSNNRKIYFIAEGSFVRNIITSKGEEKTVMFHTDSFCEFFKSYDTIYFHQKTAYEIIANEKSVVLAVDYDFLMQEMQNNIKFLQFYIHKTEELFLAIDLFRNFQLGLTSEEYLKWLYENYSFLLQRFPAQNIASFMGITNVWLSNLKSKITF</sequence>
<reference evidence="1" key="1">
    <citation type="submission" date="2023-02" db="EMBL/GenBank/DDBJ databases">
        <title>Elizabethkingia anophelis draft genomes.</title>
        <authorList>
            <person name="Nicholson A.C."/>
            <person name="Whitney A.M."/>
            <person name="Humrighouse B.W."/>
            <person name="Villarma A."/>
            <person name="Bell M."/>
            <person name="Mcquiston J."/>
        </authorList>
    </citation>
    <scope>NUCLEOTIDE SEQUENCE</scope>
    <source>
        <strain evidence="1">B4955</strain>
    </source>
</reference>
<evidence type="ECO:0000313" key="1">
    <source>
        <dbReference type="EMBL" id="MDV3665113.1"/>
    </source>
</evidence>
<dbReference type="InterPro" id="IPR014710">
    <property type="entry name" value="RmlC-like_jellyroll"/>
</dbReference>
<dbReference type="InterPro" id="IPR018490">
    <property type="entry name" value="cNMP-bd_dom_sf"/>
</dbReference>
<dbReference type="EMBL" id="NWGY01000013">
    <property type="protein sequence ID" value="MDV3665113.1"/>
    <property type="molecule type" value="Genomic_DNA"/>
</dbReference>
<dbReference type="AlphaFoldDB" id="A0AAE4P258"/>
<name>A0AAE4P258_9FLAO</name>
<comment type="caution">
    <text evidence="1">The sequence shown here is derived from an EMBL/GenBank/DDBJ whole genome shotgun (WGS) entry which is preliminary data.</text>
</comment>
<dbReference type="Gene3D" id="2.60.120.10">
    <property type="entry name" value="Jelly Rolls"/>
    <property type="match status" value="1"/>
</dbReference>
<dbReference type="Proteomes" id="UP001189000">
    <property type="component" value="Unassembled WGS sequence"/>
</dbReference>